<feature type="transmembrane region" description="Helical" evidence="1">
    <location>
        <begin position="34"/>
        <end position="52"/>
    </location>
</feature>
<dbReference type="RefSeq" id="WP_031537639.1">
    <property type="nucleotide sequence ID" value="NZ_JBBMFN010000057.1"/>
</dbReference>
<sequence>MSVEEYWSKINHASAKVSSLISSYWHEHSDWTSWQFWIILTCLILPLIVLLIKLDKGKALQILFFGYTVHMLWTYTEIILIRLGLMDHHYFLLPFLPQAIGITSSFLPVSFMLLYQYCIKQDKNYLLWSIVLAAVIAFLFVPIEKKIGFIALVKGLNNFHVFLIDVIISMLAYGLTKFFVAFYQK</sequence>
<organism evidence="2 3">
    <name type="scientific">Niallia hominis</name>
    <dbReference type="NCBI Taxonomy" id="3133173"/>
    <lineage>
        <taxon>Bacteria</taxon>
        <taxon>Bacillati</taxon>
        <taxon>Bacillota</taxon>
        <taxon>Bacilli</taxon>
        <taxon>Bacillales</taxon>
        <taxon>Bacillaceae</taxon>
        <taxon>Niallia</taxon>
    </lineage>
</organism>
<keyword evidence="1" id="KW-0472">Membrane</keyword>
<evidence type="ECO:0000256" key="1">
    <source>
        <dbReference type="SAM" id="Phobius"/>
    </source>
</evidence>
<gene>
    <name evidence="2" type="ORF">WMO63_18305</name>
</gene>
<evidence type="ECO:0000313" key="3">
    <source>
        <dbReference type="Proteomes" id="UP001465426"/>
    </source>
</evidence>
<evidence type="ECO:0000313" key="2">
    <source>
        <dbReference type="EMBL" id="MEQ2467612.1"/>
    </source>
</evidence>
<feature type="transmembrane region" description="Helical" evidence="1">
    <location>
        <begin position="91"/>
        <end position="113"/>
    </location>
</feature>
<name>A0ABV1F5L0_9BACI</name>
<keyword evidence="3" id="KW-1185">Reference proteome</keyword>
<feature type="transmembrane region" description="Helical" evidence="1">
    <location>
        <begin position="163"/>
        <end position="183"/>
    </location>
</feature>
<comment type="caution">
    <text evidence="2">The sequence shown here is derived from an EMBL/GenBank/DDBJ whole genome shotgun (WGS) entry which is preliminary data.</text>
</comment>
<keyword evidence="1" id="KW-0812">Transmembrane</keyword>
<feature type="transmembrane region" description="Helical" evidence="1">
    <location>
        <begin position="125"/>
        <end position="143"/>
    </location>
</feature>
<protein>
    <submittedName>
        <fullName evidence="2">Uncharacterized protein</fullName>
    </submittedName>
</protein>
<dbReference type="EMBL" id="JBBMFN010000057">
    <property type="protein sequence ID" value="MEQ2467612.1"/>
    <property type="molecule type" value="Genomic_DNA"/>
</dbReference>
<feature type="transmembrane region" description="Helical" evidence="1">
    <location>
        <begin position="64"/>
        <end position="85"/>
    </location>
</feature>
<keyword evidence="1" id="KW-1133">Transmembrane helix</keyword>
<dbReference type="Proteomes" id="UP001465426">
    <property type="component" value="Unassembled WGS sequence"/>
</dbReference>
<accession>A0ABV1F5L0</accession>
<proteinExistence type="predicted"/>
<reference evidence="2 3" key="1">
    <citation type="submission" date="2024-03" db="EMBL/GenBank/DDBJ databases">
        <title>Human intestinal bacterial collection.</title>
        <authorList>
            <person name="Pauvert C."/>
            <person name="Hitch T.C.A."/>
            <person name="Clavel T."/>
        </authorList>
    </citation>
    <scope>NUCLEOTIDE SEQUENCE [LARGE SCALE GENOMIC DNA]</scope>
    <source>
        <strain evidence="2 3">CLA-SR-H024</strain>
    </source>
</reference>